<organism evidence="1 2">
    <name type="scientific">Sphaerodactylus townsendi</name>
    <dbReference type="NCBI Taxonomy" id="933632"/>
    <lineage>
        <taxon>Eukaryota</taxon>
        <taxon>Metazoa</taxon>
        <taxon>Chordata</taxon>
        <taxon>Craniata</taxon>
        <taxon>Vertebrata</taxon>
        <taxon>Euteleostomi</taxon>
        <taxon>Lepidosauria</taxon>
        <taxon>Squamata</taxon>
        <taxon>Bifurcata</taxon>
        <taxon>Gekkota</taxon>
        <taxon>Sphaerodactylidae</taxon>
        <taxon>Sphaerodactylus</taxon>
    </lineage>
</organism>
<proteinExistence type="predicted"/>
<keyword evidence="2" id="KW-1185">Reference proteome</keyword>
<evidence type="ECO:0000313" key="1">
    <source>
        <dbReference type="EMBL" id="KAH8001438.1"/>
    </source>
</evidence>
<reference evidence="1" key="1">
    <citation type="submission" date="2021-08" db="EMBL/GenBank/DDBJ databases">
        <title>The first chromosome-level gecko genome reveals the dynamic sex chromosomes of Neotropical dwarf geckos (Sphaerodactylidae: Sphaerodactylus).</title>
        <authorList>
            <person name="Pinto B.J."/>
            <person name="Keating S.E."/>
            <person name="Gamble T."/>
        </authorList>
    </citation>
    <scope>NUCLEOTIDE SEQUENCE</scope>
    <source>
        <strain evidence="1">TG3544</strain>
    </source>
</reference>
<name>A0ACB8F865_9SAUR</name>
<dbReference type="EMBL" id="CM037621">
    <property type="protein sequence ID" value="KAH8001438.1"/>
    <property type="molecule type" value="Genomic_DNA"/>
</dbReference>
<accession>A0ACB8F865</accession>
<evidence type="ECO:0000313" key="2">
    <source>
        <dbReference type="Proteomes" id="UP000827872"/>
    </source>
</evidence>
<comment type="caution">
    <text evidence="1">The sequence shown here is derived from an EMBL/GenBank/DDBJ whole genome shotgun (WGS) entry which is preliminary data.</text>
</comment>
<gene>
    <name evidence="1" type="ORF">K3G42_007078</name>
</gene>
<protein>
    <submittedName>
        <fullName evidence="1">Uncharacterized protein</fullName>
    </submittedName>
</protein>
<dbReference type="Proteomes" id="UP000827872">
    <property type="component" value="Linkage Group LG08"/>
</dbReference>
<sequence>MHMRTDSALIESNNIAAMLSDRLSSPSKMRMGTHLAPRARCACAQTRLPEPDARAHRLSSLSKMHVRTDSALPNKMHMRTDSAARTRSPCAKARLQSKMHASEQTPAFPEQDDDRRIKTSASLSKMRRLEQTSAPHLSKIAACTQILRLLESKMRSAIQTRLPEQDAHAHRLGSPEQDARVHSLGSCPTIKEEADIEQFFEP</sequence>